<dbReference type="SUPFAM" id="SSF46785">
    <property type="entry name" value="Winged helix' DNA-binding domain"/>
    <property type="match status" value="1"/>
</dbReference>
<dbReference type="InterPro" id="IPR036388">
    <property type="entry name" value="WH-like_DNA-bd_sf"/>
</dbReference>
<feature type="binding site" evidence="7">
    <location>
        <position position="121"/>
    </location>
    <ligand>
        <name>Zn(2+)</name>
        <dbReference type="ChEBI" id="CHEBI:29105"/>
    </ligand>
</feature>
<name>A0A948S2S7_UNCEI</name>
<proteinExistence type="inferred from homology"/>
<dbReference type="PANTHER" id="PTHR33202">
    <property type="entry name" value="ZINC UPTAKE REGULATION PROTEIN"/>
    <property type="match status" value="1"/>
</dbReference>
<dbReference type="GO" id="GO:0000976">
    <property type="term" value="F:transcription cis-regulatory region binding"/>
    <property type="evidence" value="ECO:0007669"/>
    <property type="project" value="TreeGrafter"/>
</dbReference>
<evidence type="ECO:0000256" key="5">
    <source>
        <dbReference type="ARBA" id="ARBA00023125"/>
    </source>
</evidence>
<dbReference type="GO" id="GO:0008270">
    <property type="term" value="F:zinc ion binding"/>
    <property type="evidence" value="ECO:0007669"/>
    <property type="project" value="TreeGrafter"/>
</dbReference>
<keyword evidence="5" id="KW-0238">DNA-binding</keyword>
<dbReference type="AlphaFoldDB" id="A0A948S2S7"/>
<comment type="caution">
    <text evidence="9">The sequence shown here is derived from an EMBL/GenBank/DDBJ whole genome shotgun (WGS) entry which is preliminary data.</text>
</comment>
<dbReference type="InterPro" id="IPR036390">
    <property type="entry name" value="WH_DNA-bd_sf"/>
</dbReference>
<evidence type="ECO:0000313" key="9">
    <source>
        <dbReference type="EMBL" id="MBU2692764.1"/>
    </source>
</evidence>
<dbReference type="Pfam" id="PF01475">
    <property type="entry name" value="FUR"/>
    <property type="match status" value="1"/>
</dbReference>
<organism evidence="9 10">
    <name type="scientific">Eiseniibacteriota bacterium</name>
    <dbReference type="NCBI Taxonomy" id="2212470"/>
    <lineage>
        <taxon>Bacteria</taxon>
        <taxon>Candidatus Eiseniibacteriota</taxon>
    </lineage>
</organism>
<evidence type="ECO:0000256" key="4">
    <source>
        <dbReference type="ARBA" id="ARBA00023015"/>
    </source>
</evidence>
<evidence type="ECO:0000313" key="10">
    <source>
        <dbReference type="Proteomes" id="UP000777784"/>
    </source>
</evidence>
<feature type="binding site" evidence="7">
    <location>
        <position position="124"/>
    </location>
    <ligand>
        <name>Zn(2+)</name>
        <dbReference type="ChEBI" id="CHEBI:29105"/>
    </ligand>
</feature>
<dbReference type="GO" id="GO:1900376">
    <property type="term" value="P:regulation of secondary metabolite biosynthetic process"/>
    <property type="evidence" value="ECO:0007669"/>
    <property type="project" value="TreeGrafter"/>
</dbReference>
<keyword evidence="6" id="KW-0804">Transcription</keyword>
<accession>A0A948S2S7</accession>
<evidence type="ECO:0000256" key="8">
    <source>
        <dbReference type="PIRSR" id="PIRSR602481-2"/>
    </source>
</evidence>
<dbReference type="Proteomes" id="UP000777784">
    <property type="component" value="Unassembled WGS sequence"/>
</dbReference>
<dbReference type="CDD" id="cd07153">
    <property type="entry name" value="Fur_like"/>
    <property type="match status" value="1"/>
</dbReference>
<comment type="similarity">
    <text evidence="1">Belongs to the Fur family.</text>
</comment>
<dbReference type="Gene3D" id="3.30.1490.190">
    <property type="match status" value="1"/>
</dbReference>
<keyword evidence="7" id="KW-0479">Metal-binding</keyword>
<keyword evidence="4" id="KW-0805">Transcription regulation</keyword>
<evidence type="ECO:0000256" key="6">
    <source>
        <dbReference type="ARBA" id="ARBA00023163"/>
    </source>
</evidence>
<keyword evidence="2" id="KW-0678">Repressor</keyword>
<dbReference type="GO" id="GO:0045892">
    <property type="term" value="P:negative regulation of DNA-templated transcription"/>
    <property type="evidence" value="ECO:0007669"/>
    <property type="project" value="TreeGrafter"/>
</dbReference>
<evidence type="ECO:0000256" key="1">
    <source>
        <dbReference type="ARBA" id="ARBA00007957"/>
    </source>
</evidence>
<evidence type="ECO:0000256" key="2">
    <source>
        <dbReference type="ARBA" id="ARBA00022491"/>
    </source>
</evidence>
<sequence length="144" mass="16232">MKLRRSRQREAILEALRSSRTHPTAVELYERVRRRLPKVSLGTVYRNLDLLARNGMIGRLDTGSGQARFDGETERHHHVRCVICGRVDDVHPSLVESMGGELKNLAGQEILGIRIEFAGLCSSCGAGVPEEKKSRLRREWLVTS</sequence>
<dbReference type="Gene3D" id="1.10.10.10">
    <property type="entry name" value="Winged helix-like DNA-binding domain superfamily/Winged helix DNA-binding domain"/>
    <property type="match status" value="1"/>
</dbReference>
<reference evidence="9" key="1">
    <citation type="submission" date="2021-05" db="EMBL/GenBank/DDBJ databases">
        <title>Energy efficiency and biological interactions define the core microbiome of deep oligotrophic groundwater.</title>
        <authorList>
            <person name="Mehrshad M."/>
            <person name="Lopez-Fernandez M."/>
            <person name="Bell E."/>
            <person name="Bernier-Latmani R."/>
            <person name="Bertilsson S."/>
            <person name="Dopson M."/>
        </authorList>
    </citation>
    <scope>NUCLEOTIDE SEQUENCE</scope>
    <source>
        <strain evidence="9">Modern_marine.mb.64</strain>
    </source>
</reference>
<feature type="binding site" evidence="7">
    <location>
        <position position="81"/>
    </location>
    <ligand>
        <name>Zn(2+)</name>
        <dbReference type="ChEBI" id="CHEBI:29105"/>
    </ligand>
</feature>
<protein>
    <submittedName>
        <fullName evidence="9">Transcriptional repressor</fullName>
    </submittedName>
</protein>
<dbReference type="PANTHER" id="PTHR33202:SF7">
    <property type="entry name" value="FERRIC UPTAKE REGULATION PROTEIN"/>
    <property type="match status" value="1"/>
</dbReference>
<comment type="cofactor">
    <cofactor evidence="7">
        <name>Zn(2+)</name>
        <dbReference type="ChEBI" id="CHEBI:29105"/>
    </cofactor>
    <text evidence="7">Binds 1 zinc ion per subunit.</text>
</comment>
<dbReference type="GO" id="GO:0003700">
    <property type="term" value="F:DNA-binding transcription factor activity"/>
    <property type="evidence" value="ECO:0007669"/>
    <property type="project" value="InterPro"/>
</dbReference>
<feature type="binding site" evidence="7">
    <location>
        <position position="84"/>
    </location>
    <ligand>
        <name>Zn(2+)</name>
        <dbReference type="ChEBI" id="CHEBI:29105"/>
    </ligand>
</feature>
<keyword evidence="8" id="KW-0408">Iron</keyword>
<dbReference type="EMBL" id="JAHJDP010000099">
    <property type="protein sequence ID" value="MBU2692764.1"/>
    <property type="molecule type" value="Genomic_DNA"/>
</dbReference>
<evidence type="ECO:0000256" key="7">
    <source>
        <dbReference type="PIRSR" id="PIRSR602481-1"/>
    </source>
</evidence>
<gene>
    <name evidence="9" type="ORF">KJ970_17745</name>
</gene>
<evidence type="ECO:0000256" key="3">
    <source>
        <dbReference type="ARBA" id="ARBA00022833"/>
    </source>
</evidence>
<feature type="binding site" evidence="8">
    <location>
        <position position="96"/>
    </location>
    <ligand>
        <name>Fe cation</name>
        <dbReference type="ChEBI" id="CHEBI:24875"/>
    </ligand>
</feature>
<keyword evidence="3 7" id="KW-0862">Zinc</keyword>
<dbReference type="InterPro" id="IPR002481">
    <property type="entry name" value="FUR"/>
</dbReference>
<dbReference type="InterPro" id="IPR043135">
    <property type="entry name" value="Fur_C"/>
</dbReference>
<comment type="cofactor">
    <cofactor evidence="8">
        <name>Mn(2+)</name>
        <dbReference type="ChEBI" id="CHEBI:29035"/>
    </cofactor>
    <cofactor evidence="8">
        <name>Fe(2+)</name>
        <dbReference type="ChEBI" id="CHEBI:29033"/>
    </cofactor>
    <text evidence="8">Binds 1 Mn(2+) or Fe(2+) ion per subunit.</text>
</comment>